<dbReference type="AlphaFoldDB" id="A0A5J5F7S8"/>
<feature type="transmembrane region" description="Helical" evidence="1">
    <location>
        <begin position="66"/>
        <end position="89"/>
    </location>
</feature>
<keyword evidence="1" id="KW-0472">Membrane</keyword>
<dbReference type="InParanoid" id="A0A5J5F7S8"/>
<gene>
    <name evidence="2" type="ORF">FN846DRAFT_930786</name>
</gene>
<keyword evidence="1" id="KW-1133">Transmembrane helix</keyword>
<dbReference type="EMBL" id="VXIS01000017">
    <property type="protein sequence ID" value="KAA8913098.1"/>
    <property type="molecule type" value="Genomic_DNA"/>
</dbReference>
<evidence type="ECO:0000313" key="3">
    <source>
        <dbReference type="Proteomes" id="UP000326924"/>
    </source>
</evidence>
<sequence length="97" mass="11039">MWLSDFAAGWCFPTARSDFATLPYYRDNTLTILPFFSGHSACIFTFLFINLALLIAILFKMSAIVTALMIDSSTIVFFHSFLSLFPFLYSLPLSLLY</sequence>
<organism evidence="2 3">
    <name type="scientific">Sphaerosporella brunnea</name>
    <dbReference type="NCBI Taxonomy" id="1250544"/>
    <lineage>
        <taxon>Eukaryota</taxon>
        <taxon>Fungi</taxon>
        <taxon>Dikarya</taxon>
        <taxon>Ascomycota</taxon>
        <taxon>Pezizomycotina</taxon>
        <taxon>Pezizomycetes</taxon>
        <taxon>Pezizales</taxon>
        <taxon>Pyronemataceae</taxon>
        <taxon>Sphaerosporella</taxon>
    </lineage>
</organism>
<protein>
    <submittedName>
        <fullName evidence="2">Uncharacterized protein</fullName>
    </submittedName>
</protein>
<accession>A0A5J5F7S8</accession>
<dbReference type="Proteomes" id="UP000326924">
    <property type="component" value="Unassembled WGS sequence"/>
</dbReference>
<keyword evidence="3" id="KW-1185">Reference proteome</keyword>
<keyword evidence="1" id="KW-0812">Transmembrane</keyword>
<name>A0A5J5F7S8_9PEZI</name>
<evidence type="ECO:0000313" key="2">
    <source>
        <dbReference type="EMBL" id="KAA8913098.1"/>
    </source>
</evidence>
<feature type="transmembrane region" description="Helical" evidence="1">
    <location>
        <begin position="32"/>
        <end position="59"/>
    </location>
</feature>
<proteinExistence type="predicted"/>
<evidence type="ECO:0000256" key="1">
    <source>
        <dbReference type="SAM" id="Phobius"/>
    </source>
</evidence>
<reference evidence="2 3" key="1">
    <citation type="submission" date="2019-09" db="EMBL/GenBank/DDBJ databases">
        <title>Draft genome of the ectomycorrhizal ascomycete Sphaerosporella brunnea.</title>
        <authorList>
            <consortium name="DOE Joint Genome Institute"/>
            <person name="Benucci G.M."/>
            <person name="Marozzi G."/>
            <person name="Antonielli L."/>
            <person name="Sanchez S."/>
            <person name="Marco P."/>
            <person name="Wang X."/>
            <person name="Falini L.B."/>
            <person name="Barry K."/>
            <person name="Haridas S."/>
            <person name="Lipzen A."/>
            <person name="Labutti K."/>
            <person name="Grigoriev I.V."/>
            <person name="Murat C."/>
            <person name="Martin F."/>
            <person name="Albertini E."/>
            <person name="Donnini D."/>
            <person name="Bonito G."/>
        </authorList>
    </citation>
    <scope>NUCLEOTIDE SEQUENCE [LARGE SCALE GENOMIC DNA]</scope>
    <source>
        <strain evidence="2 3">Sb_GMNB300</strain>
    </source>
</reference>
<comment type="caution">
    <text evidence="2">The sequence shown here is derived from an EMBL/GenBank/DDBJ whole genome shotgun (WGS) entry which is preliminary data.</text>
</comment>